<gene>
    <name evidence="1" type="ORF">CC86DRAFT_373186</name>
</gene>
<keyword evidence="2" id="KW-1185">Reference proteome</keyword>
<dbReference type="SUPFAM" id="SSF53448">
    <property type="entry name" value="Nucleotide-diphospho-sugar transferases"/>
    <property type="match status" value="1"/>
</dbReference>
<dbReference type="OrthoDB" id="409543at2759"/>
<reference evidence="1" key="1">
    <citation type="journal article" date="2020" name="Stud. Mycol.">
        <title>101 Dothideomycetes genomes: a test case for predicting lifestyles and emergence of pathogens.</title>
        <authorList>
            <person name="Haridas S."/>
            <person name="Albert R."/>
            <person name="Binder M."/>
            <person name="Bloem J."/>
            <person name="Labutti K."/>
            <person name="Salamov A."/>
            <person name="Andreopoulos B."/>
            <person name="Baker S."/>
            <person name="Barry K."/>
            <person name="Bills G."/>
            <person name="Bluhm B."/>
            <person name="Cannon C."/>
            <person name="Castanera R."/>
            <person name="Culley D."/>
            <person name="Daum C."/>
            <person name="Ezra D."/>
            <person name="Gonzalez J."/>
            <person name="Henrissat B."/>
            <person name="Kuo A."/>
            <person name="Liang C."/>
            <person name="Lipzen A."/>
            <person name="Lutzoni F."/>
            <person name="Magnuson J."/>
            <person name="Mondo S."/>
            <person name="Nolan M."/>
            <person name="Ohm R."/>
            <person name="Pangilinan J."/>
            <person name="Park H.-J."/>
            <person name="Ramirez L."/>
            <person name="Alfaro M."/>
            <person name="Sun H."/>
            <person name="Tritt A."/>
            <person name="Yoshinaga Y."/>
            <person name="Zwiers L.-H."/>
            <person name="Turgeon B."/>
            <person name="Goodwin S."/>
            <person name="Spatafora J."/>
            <person name="Crous P."/>
            <person name="Grigoriev I."/>
        </authorList>
    </citation>
    <scope>NUCLEOTIDE SEQUENCE</scope>
    <source>
        <strain evidence="1">CBS 113818</strain>
    </source>
</reference>
<dbReference type="AlphaFoldDB" id="A0A6A6ZMR5"/>
<evidence type="ECO:0008006" key="3">
    <source>
        <dbReference type="Google" id="ProtNLM"/>
    </source>
</evidence>
<accession>A0A6A6ZMR5</accession>
<name>A0A6A6ZMR5_9PLEO</name>
<dbReference type="EMBL" id="MU006235">
    <property type="protein sequence ID" value="KAF2821959.1"/>
    <property type="molecule type" value="Genomic_DNA"/>
</dbReference>
<dbReference type="Gene3D" id="3.90.550.20">
    <property type="match status" value="1"/>
</dbReference>
<organism evidence="1 2">
    <name type="scientific">Ophiobolus disseminans</name>
    <dbReference type="NCBI Taxonomy" id="1469910"/>
    <lineage>
        <taxon>Eukaryota</taxon>
        <taxon>Fungi</taxon>
        <taxon>Dikarya</taxon>
        <taxon>Ascomycota</taxon>
        <taxon>Pezizomycotina</taxon>
        <taxon>Dothideomycetes</taxon>
        <taxon>Pleosporomycetidae</taxon>
        <taxon>Pleosporales</taxon>
        <taxon>Pleosporineae</taxon>
        <taxon>Phaeosphaeriaceae</taxon>
        <taxon>Ophiobolus</taxon>
    </lineage>
</organism>
<dbReference type="GO" id="GO:0016757">
    <property type="term" value="F:glycosyltransferase activity"/>
    <property type="evidence" value="ECO:0007669"/>
    <property type="project" value="InterPro"/>
</dbReference>
<sequence length="406" mass="45433">MEYPNIPGTLPIAHEVLPPITSTGSLPEQLSCPGPPTPGSKSIFAFWHSGVHTLPPYLLRNVINWHRRFSPLGWTIYVLDTVQNSPLNVANFVDTTSQFVVPEAFMNGTLDGTYAAQHTSDLIRYPLLLKYGGVYLDVGILLFGDIDWLWTQHIANSSSQYDFSGFTMGSPPDGISIVNFAMMCGPDNPLVRRAHHILLNVWEGKTNTTGAHKHPLVNHMPLMHVAQEVVVEDEGKDKMVINDESMTDYAVQIQCMGSAQRWLDENDGWNGPEYVRDHCWLYSMIDGAFAHEQATSWSGPRQFDLMKQMLPGADEKESEEQAFTRTIVENTVANSWCLKLGHGFSAKLFGADTLGMLWRKNDGSDCEEGTYAGWIRWAEVHCQQDAPPKPLQVPVYKPTMIGKLLQ</sequence>
<evidence type="ECO:0000313" key="1">
    <source>
        <dbReference type="EMBL" id="KAF2821959.1"/>
    </source>
</evidence>
<proteinExistence type="predicted"/>
<dbReference type="Proteomes" id="UP000799424">
    <property type="component" value="Unassembled WGS sequence"/>
</dbReference>
<dbReference type="Pfam" id="PF05704">
    <property type="entry name" value="Caps_synth"/>
    <property type="match status" value="1"/>
</dbReference>
<dbReference type="InterPro" id="IPR029044">
    <property type="entry name" value="Nucleotide-diphossugar_trans"/>
</dbReference>
<evidence type="ECO:0000313" key="2">
    <source>
        <dbReference type="Proteomes" id="UP000799424"/>
    </source>
</evidence>
<dbReference type="InterPro" id="IPR008441">
    <property type="entry name" value="AfumC-like_glycosyl_Trfase"/>
</dbReference>
<protein>
    <recommendedName>
        <fullName evidence="3">Capsule polysaccharide biosynthesis protein</fullName>
    </recommendedName>
</protein>